<protein>
    <submittedName>
        <fullName evidence="2">Uncharacterized protein</fullName>
    </submittedName>
</protein>
<dbReference type="EMBL" id="JAWDGP010001769">
    <property type="protein sequence ID" value="KAK3788347.1"/>
    <property type="molecule type" value="Genomic_DNA"/>
</dbReference>
<accession>A0AAE1AIL3</accession>
<dbReference type="AlphaFoldDB" id="A0AAE1AIL3"/>
<feature type="compositionally biased region" description="Low complexity" evidence="1">
    <location>
        <begin position="64"/>
        <end position="74"/>
    </location>
</feature>
<comment type="caution">
    <text evidence="2">The sequence shown here is derived from an EMBL/GenBank/DDBJ whole genome shotgun (WGS) entry which is preliminary data.</text>
</comment>
<evidence type="ECO:0000313" key="2">
    <source>
        <dbReference type="EMBL" id="KAK3788347.1"/>
    </source>
</evidence>
<organism evidence="2 3">
    <name type="scientific">Elysia crispata</name>
    <name type="common">lettuce slug</name>
    <dbReference type="NCBI Taxonomy" id="231223"/>
    <lineage>
        <taxon>Eukaryota</taxon>
        <taxon>Metazoa</taxon>
        <taxon>Spiralia</taxon>
        <taxon>Lophotrochozoa</taxon>
        <taxon>Mollusca</taxon>
        <taxon>Gastropoda</taxon>
        <taxon>Heterobranchia</taxon>
        <taxon>Euthyneura</taxon>
        <taxon>Panpulmonata</taxon>
        <taxon>Sacoglossa</taxon>
        <taxon>Placobranchoidea</taxon>
        <taxon>Plakobranchidae</taxon>
        <taxon>Elysia</taxon>
    </lineage>
</organism>
<feature type="compositionally biased region" description="Polar residues" evidence="1">
    <location>
        <begin position="272"/>
        <end position="284"/>
    </location>
</feature>
<keyword evidence="3" id="KW-1185">Reference proteome</keyword>
<name>A0AAE1AIL3_9GAST</name>
<feature type="compositionally biased region" description="Basic and acidic residues" evidence="1">
    <location>
        <begin position="260"/>
        <end position="271"/>
    </location>
</feature>
<sequence length="495" mass="54290">MSTIFHSDFAPRTNRLASLVSNMRRSSNNSVTRLSAVLAGSMQDISTPELKKTSKVSPVPPTPTTLSSSDALSSKRARLKKTRRKSLFDLLKATRQSNAQSVVHRNGDMIIMKGGKIVSVHRREQPKENNDLLDRLTKLAQSAAKSEVKAIQGMNGEQTVKTANNLEIPIIKTVCAEEGERYSESGEGVESKAVGDSAQTDGNGEVRLPPKESKAADDNRNMADQASDAERNYTQQTQNLDRGLHAITGIPKESNPPKYSAEDKKGWDEANNHGTTSNVSTLASRNTAQIRTAATDGCIQPQAVKDGHGISDQTSSFSFPDTNDTTAPAIFINLDDDDHVTGVIPLSPVTQEHLERAVKRNETDSDFVMSLQHDLVGHPHFERHQNKQGHQVPSRHGRLYSGAPGLSRSSEDLSSVGPRLLRLPSVEYLNPPSKLRASNSSASLRAPSYEAWKKQAALRDASCPQRGLRARLHKLHLSSMRRTRHPPKQETNTQM</sequence>
<feature type="region of interest" description="Disordered" evidence="1">
    <location>
        <begin position="45"/>
        <end position="78"/>
    </location>
</feature>
<feature type="region of interest" description="Disordered" evidence="1">
    <location>
        <begin position="182"/>
        <end position="234"/>
    </location>
</feature>
<feature type="compositionally biased region" description="Basic and acidic residues" evidence="1">
    <location>
        <begin position="208"/>
        <end position="221"/>
    </location>
</feature>
<proteinExistence type="predicted"/>
<dbReference type="Proteomes" id="UP001283361">
    <property type="component" value="Unassembled WGS sequence"/>
</dbReference>
<gene>
    <name evidence="2" type="ORF">RRG08_025075</name>
</gene>
<feature type="region of interest" description="Disordered" evidence="1">
    <location>
        <begin position="247"/>
        <end position="284"/>
    </location>
</feature>
<reference evidence="2" key="1">
    <citation type="journal article" date="2023" name="G3 (Bethesda)">
        <title>A reference genome for the long-term kleptoplast-retaining sea slug Elysia crispata morphotype clarki.</title>
        <authorList>
            <person name="Eastman K.E."/>
            <person name="Pendleton A.L."/>
            <person name="Shaikh M.A."/>
            <person name="Suttiyut T."/>
            <person name="Ogas R."/>
            <person name="Tomko P."/>
            <person name="Gavelis G."/>
            <person name="Widhalm J.R."/>
            <person name="Wisecaver J.H."/>
        </authorList>
    </citation>
    <scope>NUCLEOTIDE SEQUENCE</scope>
    <source>
        <strain evidence="2">ECLA1</strain>
    </source>
</reference>
<evidence type="ECO:0000313" key="3">
    <source>
        <dbReference type="Proteomes" id="UP001283361"/>
    </source>
</evidence>
<evidence type="ECO:0000256" key="1">
    <source>
        <dbReference type="SAM" id="MobiDB-lite"/>
    </source>
</evidence>